<gene>
    <name evidence="2" type="ORF">Bpfe_017668</name>
</gene>
<dbReference type="AlphaFoldDB" id="A0AAD8BDX6"/>
<reference evidence="2" key="1">
    <citation type="journal article" date="2023" name="PLoS Negl. Trop. Dis.">
        <title>A genome sequence for Biomphalaria pfeifferi, the major vector snail for the human-infecting parasite Schistosoma mansoni.</title>
        <authorList>
            <person name="Bu L."/>
            <person name="Lu L."/>
            <person name="Laidemitt M.R."/>
            <person name="Zhang S.M."/>
            <person name="Mutuku M."/>
            <person name="Mkoji G."/>
            <person name="Steinauer M."/>
            <person name="Loker E.S."/>
        </authorList>
    </citation>
    <scope>NUCLEOTIDE SEQUENCE</scope>
    <source>
        <strain evidence="2">KasaAsao</strain>
    </source>
</reference>
<feature type="compositionally biased region" description="Basic and acidic residues" evidence="1">
    <location>
        <begin position="285"/>
        <end position="296"/>
    </location>
</feature>
<proteinExistence type="predicted"/>
<sequence>MYYSCGSKVKSTLRVQSRNRRGLEMYSGLTENTVLSPVKLRHDVFHEHRSPSEQQTSNLLSDVEKTPLQTASHIENPVTLEASSDLQTERASRPQTVPLISWAEKQSLDEPEISQRRSVKLTSYSIFQPKINLNPRPYTAGPRIVVQPKAKGPMGLTSHDVIQGRHLSKIPSSRNEQPLHHNDEINFQVLLNDVATSKVNLNVESGEIKSRQTSTSARHFQSANSYRRQHKETREDSYGRPHTTPNTKRTVTFELNIKSILSIRQADVRAEDKAQENSTLIQNKRSSERIKKQRSDSDILELKRRVQSAPAKTSSEFTNNIVTRDKDLVKDNVRTAKPFTEEKRQFSNMYWRARSSYHKKMTDTQMVNDADQNYMPPKGTLLRPLLYNEDGAIMRHSAGCPYKCKECFKACLVSEDFMETQSRLKTVQKVHVKRQNHPDPLTIVRRALARSQPLFKQVYGDTVDIHPWPTYAWVDIKQTLPKVS</sequence>
<keyword evidence="3" id="KW-1185">Reference proteome</keyword>
<organism evidence="2 3">
    <name type="scientific">Biomphalaria pfeifferi</name>
    <name type="common">Bloodfluke planorb</name>
    <name type="synonym">Freshwater snail</name>
    <dbReference type="NCBI Taxonomy" id="112525"/>
    <lineage>
        <taxon>Eukaryota</taxon>
        <taxon>Metazoa</taxon>
        <taxon>Spiralia</taxon>
        <taxon>Lophotrochozoa</taxon>
        <taxon>Mollusca</taxon>
        <taxon>Gastropoda</taxon>
        <taxon>Heterobranchia</taxon>
        <taxon>Euthyneura</taxon>
        <taxon>Panpulmonata</taxon>
        <taxon>Hygrophila</taxon>
        <taxon>Lymnaeoidea</taxon>
        <taxon>Planorbidae</taxon>
        <taxon>Biomphalaria</taxon>
    </lineage>
</organism>
<accession>A0AAD8BDX6</accession>
<evidence type="ECO:0000313" key="3">
    <source>
        <dbReference type="Proteomes" id="UP001233172"/>
    </source>
</evidence>
<name>A0AAD8BDX6_BIOPF</name>
<comment type="caution">
    <text evidence="2">The sequence shown here is derived from an EMBL/GenBank/DDBJ whole genome shotgun (WGS) entry which is preliminary data.</text>
</comment>
<dbReference type="EMBL" id="JASAOG010000091">
    <property type="protein sequence ID" value="KAK0052814.1"/>
    <property type="molecule type" value="Genomic_DNA"/>
</dbReference>
<feature type="region of interest" description="Disordered" evidence="1">
    <location>
        <begin position="271"/>
        <end position="296"/>
    </location>
</feature>
<reference evidence="2" key="2">
    <citation type="submission" date="2023-04" db="EMBL/GenBank/DDBJ databases">
        <authorList>
            <person name="Bu L."/>
            <person name="Lu L."/>
            <person name="Laidemitt M.R."/>
            <person name="Zhang S.M."/>
            <person name="Mutuku M."/>
            <person name="Mkoji G."/>
            <person name="Steinauer M."/>
            <person name="Loker E.S."/>
        </authorList>
    </citation>
    <scope>NUCLEOTIDE SEQUENCE</scope>
    <source>
        <strain evidence="2">KasaAsao</strain>
        <tissue evidence="2">Whole Snail</tissue>
    </source>
</reference>
<feature type="region of interest" description="Disordered" evidence="1">
    <location>
        <begin position="208"/>
        <end position="249"/>
    </location>
</feature>
<protein>
    <submittedName>
        <fullName evidence="2">Uncharacterized protein</fullName>
    </submittedName>
</protein>
<evidence type="ECO:0000256" key="1">
    <source>
        <dbReference type="SAM" id="MobiDB-lite"/>
    </source>
</evidence>
<dbReference type="Proteomes" id="UP001233172">
    <property type="component" value="Unassembled WGS sequence"/>
</dbReference>
<feature type="compositionally biased region" description="Polar residues" evidence="1">
    <location>
        <begin position="211"/>
        <end position="226"/>
    </location>
</feature>
<evidence type="ECO:0000313" key="2">
    <source>
        <dbReference type="EMBL" id="KAK0052814.1"/>
    </source>
</evidence>